<accession>A0A0B7A8N9</accession>
<organism evidence="2">
    <name type="scientific">Arion vulgaris</name>
    <dbReference type="NCBI Taxonomy" id="1028688"/>
    <lineage>
        <taxon>Eukaryota</taxon>
        <taxon>Metazoa</taxon>
        <taxon>Spiralia</taxon>
        <taxon>Lophotrochozoa</taxon>
        <taxon>Mollusca</taxon>
        <taxon>Gastropoda</taxon>
        <taxon>Heterobranchia</taxon>
        <taxon>Euthyneura</taxon>
        <taxon>Panpulmonata</taxon>
        <taxon>Eupulmonata</taxon>
        <taxon>Stylommatophora</taxon>
        <taxon>Helicina</taxon>
        <taxon>Arionoidea</taxon>
        <taxon>Arionidae</taxon>
        <taxon>Arion</taxon>
    </lineage>
</organism>
<evidence type="ECO:0000256" key="1">
    <source>
        <dbReference type="SAM" id="MobiDB-lite"/>
    </source>
</evidence>
<feature type="compositionally biased region" description="Basic and acidic residues" evidence="1">
    <location>
        <begin position="1"/>
        <end position="16"/>
    </location>
</feature>
<name>A0A0B7A8N9_9EUPU</name>
<dbReference type="EMBL" id="HACG01030484">
    <property type="protein sequence ID" value="CEK77349.1"/>
    <property type="molecule type" value="Transcribed_RNA"/>
</dbReference>
<dbReference type="AlphaFoldDB" id="A0A0B7A8N9"/>
<protein>
    <submittedName>
        <fullName evidence="2">Uncharacterized protein</fullName>
    </submittedName>
</protein>
<sequence length="53" mass="6331">MRMTEVRVNRPDRDFHPTSNGDPCNRLHHCSLDKYIRIREKTNPVPKIELKTD</sequence>
<evidence type="ECO:0000313" key="2">
    <source>
        <dbReference type="EMBL" id="CEK77349.1"/>
    </source>
</evidence>
<proteinExistence type="predicted"/>
<gene>
    <name evidence="2" type="primary">ORF104176</name>
</gene>
<feature type="region of interest" description="Disordered" evidence="1">
    <location>
        <begin position="1"/>
        <end position="22"/>
    </location>
</feature>
<reference evidence="2" key="1">
    <citation type="submission" date="2014-12" db="EMBL/GenBank/DDBJ databases">
        <title>Insight into the proteome of Arion vulgaris.</title>
        <authorList>
            <person name="Aradska J."/>
            <person name="Bulat T."/>
            <person name="Smidak R."/>
            <person name="Sarate P."/>
            <person name="Gangsoo J."/>
            <person name="Sialana F."/>
            <person name="Bilban M."/>
            <person name="Lubec G."/>
        </authorList>
    </citation>
    <scope>NUCLEOTIDE SEQUENCE</scope>
    <source>
        <tissue evidence="2">Skin</tissue>
    </source>
</reference>